<dbReference type="SUPFAM" id="SSF52172">
    <property type="entry name" value="CheY-like"/>
    <property type="match status" value="1"/>
</dbReference>
<comment type="caution">
    <text evidence="2">The sequence shown here is derived from an EMBL/GenBank/DDBJ whole genome shotgun (WGS) entry which is preliminary data.</text>
</comment>
<gene>
    <name evidence="2" type="ORF">CHR90_16140</name>
</gene>
<dbReference type="GO" id="GO:0003723">
    <property type="term" value="F:RNA binding"/>
    <property type="evidence" value="ECO:0007669"/>
    <property type="project" value="InterPro"/>
</dbReference>
<dbReference type="AlphaFoldDB" id="A0A255XM47"/>
<protein>
    <submittedName>
        <fullName evidence="2">Transcriptional regulator</fullName>
    </submittedName>
</protein>
<dbReference type="InterPro" id="IPR036388">
    <property type="entry name" value="WH-like_DNA-bd_sf"/>
</dbReference>
<reference evidence="2 3" key="1">
    <citation type="submission" date="2017-07" db="EMBL/GenBank/DDBJ databases">
        <title>Elstera cyanobacteriorum sp. nov., a novel bacterium isolated from cyanobacterial aggregates in a eutrophic lake.</title>
        <authorList>
            <person name="Cai H."/>
        </authorList>
    </citation>
    <scope>NUCLEOTIDE SEQUENCE [LARGE SCALE GENOMIC DNA]</scope>
    <source>
        <strain evidence="2 3">TH019</strain>
    </source>
</reference>
<dbReference type="EMBL" id="NOXS01000034">
    <property type="protein sequence ID" value="OYQ17474.1"/>
    <property type="molecule type" value="Genomic_DNA"/>
</dbReference>
<feature type="domain" description="ANTAR" evidence="1">
    <location>
        <begin position="371"/>
        <end position="432"/>
    </location>
</feature>
<accession>A0A255XM47</accession>
<dbReference type="PROSITE" id="PS50921">
    <property type="entry name" value="ANTAR"/>
    <property type="match status" value="1"/>
</dbReference>
<dbReference type="Gene3D" id="1.10.10.10">
    <property type="entry name" value="Winged helix-like DNA-binding domain superfamily/Winged helix DNA-binding domain"/>
    <property type="match status" value="1"/>
</dbReference>
<evidence type="ECO:0000313" key="3">
    <source>
        <dbReference type="Proteomes" id="UP000216361"/>
    </source>
</evidence>
<dbReference type="InterPro" id="IPR005561">
    <property type="entry name" value="ANTAR"/>
</dbReference>
<dbReference type="RefSeq" id="WP_094410132.1">
    <property type="nucleotide sequence ID" value="NZ_BMJZ01000005.1"/>
</dbReference>
<dbReference type="OrthoDB" id="9795002at2"/>
<evidence type="ECO:0000259" key="1">
    <source>
        <dbReference type="PROSITE" id="PS50921"/>
    </source>
</evidence>
<organism evidence="2 3">
    <name type="scientific">Elstera cyanobacteriorum</name>
    <dbReference type="NCBI Taxonomy" id="2022747"/>
    <lineage>
        <taxon>Bacteria</taxon>
        <taxon>Pseudomonadati</taxon>
        <taxon>Pseudomonadota</taxon>
        <taxon>Alphaproteobacteria</taxon>
        <taxon>Rhodospirillales</taxon>
        <taxon>Rhodospirillaceae</taxon>
        <taxon>Elstera</taxon>
    </lineage>
</organism>
<dbReference type="Pfam" id="PF08376">
    <property type="entry name" value="NIT"/>
    <property type="match status" value="1"/>
</dbReference>
<sequence>MTPRDDTATGLSLDRADAGSGAAARFLRAARLCRIRDLERLLSVSELLKDLGELIHALQKERGASSVYLGSNGAAFADRLATRVQDCCRLEQTVRDRLETMHVPHELLSSGAQFYNRLAIALFALDGLPGLRAQVSGLTLAPLDAVKAFTDIIRDLLAVIFEAADVTPDPLISRALAALFNVIQGKEFAGQERATAGMAFARGHFSDTDRRRLRHLIALQERAFHLFGEFAEIDQAMACRSLLTAPGTETVERMRHLALTEVRGGDLPPETAEIWVTATTQRIDALKGLEDRLTADLRSLCGARLADARADLDKADAGGPEAVVPVAMVVMDSDLTADGGETLPGIYALDGINPRMMRSILDVVQSQSRQIKDVSSQLETARVALAERKTIDRAKGVLMGSRGLTEEGAYKLMRKAAMNQNKRIFDVAEAIMSTADILRGLGPESSGG</sequence>
<name>A0A255XM47_9PROT</name>
<dbReference type="InterPro" id="IPR013587">
    <property type="entry name" value="Nitrate/nitrite_sensing"/>
</dbReference>
<evidence type="ECO:0000313" key="2">
    <source>
        <dbReference type="EMBL" id="OYQ17474.1"/>
    </source>
</evidence>
<keyword evidence="3" id="KW-1185">Reference proteome</keyword>
<dbReference type="Proteomes" id="UP000216361">
    <property type="component" value="Unassembled WGS sequence"/>
</dbReference>
<dbReference type="SMART" id="SM01012">
    <property type="entry name" value="ANTAR"/>
    <property type="match status" value="1"/>
</dbReference>
<proteinExistence type="predicted"/>
<dbReference type="InterPro" id="IPR011006">
    <property type="entry name" value="CheY-like_superfamily"/>
</dbReference>
<dbReference type="Pfam" id="PF03861">
    <property type="entry name" value="ANTAR"/>
    <property type="match status" value="1"/>
</dbReference>